<dbReference type="KEGG" id="pkz:C5L36_0C02605"/>
<keyword evidence="6" id="KW-1185">Reference proteome</keyword>
<feature type="region of interest" description="Disordered" evidence="2">
    <location>
        <begin position="372"/>
        <end position="438"/>
    </location>
</feature>
<protein>
    <recommendedName>
        <fullName evidence="7">C2H2-type domain-containing protein</fullName>
    </recommendedName>
</protein>
<feature type="compositionally biased region" description="Low complexity" evidence="2">
    <location>
        <begin position="85"/>
        <end position="101"/>
    </location>
</feature>
<dbReference type="Proteomes" id="UP000249293">
    <property type="component" value="Chromosome 3"/>
</dbReference>
<dbReference type="PROSITE" id="PS00028">
    <property type="entry name" value="ZINC_FINGER_C2H2_1"/>
    <property type="match status" value="1"/>
</dbReference>
<name>A0A2U9R5N5_PICKU</name>
<feature type="domain" description="Ig-like" evidence="4">
    <location>
        <begin position="155"/>
        <end position="248"/>
    </location>
</feature>
<gene>
    <name evidence="5" type="ORF">C5L36_0C02605</name>
</gene>
<dbReference type="EMBL" id="CP028775">
    <property type="protein sequence ID" value="AWU76318.1"/>
    <property type="molecule type" value="Genomic_DNA"/>
</dbReference>
<dbReference type="AlphaFoldDB" id="A0A2U9R5N5"/>
<feature type="domain" description="C2H2-type" evidence="3">
    <location>
        <begin position="178"/>
        <end position="205"/>
    </location>
</feature>
<dbReference type="VEuPathDB" id="FungiDB:C5L36_0C02605"/>
<dbReference type="RefSeq" id="XP_029321795.1">
    <property type="nucleotide sequence ID" value="XM_029465935.1"/>
</dbReference>
<dbReference type="STRING" id="4909.A0A2U9R5N5"/>
<dbReference type="InterPro" id="IPR013087">
    <property type="entry name" value="Znf_C2H2_type"/>
</dbReference>
<dbReference type="InterPro" id="IPR007110">
    <property type="entry name" value="Ig-like_dom"/>
</dbReference>
<evidence type="ECO:0000256" key="2">
    <source>
        <dbReference type="SAM" id="MobiDB-lite"/>
    </source>
</evidence>
<dbReference type="GeneID" id="40384113"/>
<evidence type="ECO:0000313" key="5">
    <source>
        <dbReference type="EMBL" id="AWU76318.1"/>
    </source>
</evidence>
<feature type="region of interest" description="Disordered" evidence="2">
    <location>
        <begin position="1"/>
        <end position="131"/>
    </location>
</feature>
<feature type="compositionally biased region" description="Polar residues" evidence="2">
    <location>
        <begin position="102"/>
        <end position="112"/>
    </location>
</feature>
<evidence type="ECO:0000259" key="3">
    <source>
        <dbReference type="PROSITE" id="PS50157"/>
    </source>
</evidence>
<feature type="compositionally biased region" description="Low complexity" evidence="2">
    <location>
        <begin position="405"/>
        <end position="418"/>
    </location>
</feature>
<keyword evidence="1" id="KW-0479">Metal-binding</keyword>
<evidence type="ECO:0000313" key="6">
    <source>
        <dbReference type="Proteomes" id="UP000249293"/>
    </source>
</evidence>
<sequence length="438" mass="47546">MYKMTGANRIVQPTSPSPTNPTMSLENSPSPRNGGIDDDSGIQFKNYTVNNPPVFPSSEHHDPLVTPSHYPTPNHTPIPQPNLSYPPSAVLSKSSSSLSPPTGQTLNSSQPVQRDPPSRGSPPAPRRTSVTASNLAKQIGDLLPPNIQRDANGYPILSREFVVRRISEGETGRLKEELKCEACGKGYKHITSLAKHLWEHTAEWQTTKKLLISKHQQAQLLEAASILCSVSERESVNSSSNVHSVPVSSAPSALTSNTTTNTTNPKAATTAATTTTTTTTTLNAPVSRQHAFNDYSPFDKDHNKLVPVNEHGNSVVSLATRRKSKTEYTKAGKFGGKRRSKSFVIQNQPVPLNQSQALSPLRKMSGMEIHDESDMGMSSRRNSTSANPPIDLRRPSVHSMRPSFGVSVSRRGSLLGSLIKEEPKSESSGAIYDSEEED</sequence>
<dbReference type="PROSITE" id="PS50835">
    <property type="entry name" value="IG_LIKE"/>
    <property type="match status" value="1"/>
</dbReference>
<evidence type="ECO:0000256" key="1">
    <source>
        <dbReference type="PROSITE-ProRule" id="PRU00042"/>
    </source>
</evidence>
<proteinExistence type="predicted"/>
<evidence type="ECO:0008006" key="7">
    <source>
        <dbReference type="Google" id="ProtNLM"/>
    </source>
</evidence>
<keyword evidence="1" id="KW-0862">Zinc</keyword>
<dbReference type="GO" id="GO:0008270">
    <property type="term" value="F:zinc ion binding"/>
    <property type="evidence" value="ECO:0007669"/>
    <property type="project" value="UniProtKB-KW"/>
</dbReference>
<dbReference type="OrthoDB" id="2152896at2759"/>
<feature type="region of interest" description="Disordered" evidence="2">
    <location>
        <begin position="238"/>
        <end position="276"/>
    </location>
</feature>
<evidence type="ECO:0000259" key="4">
    <source>
        <dbReference type="PROSITE" id="PS50835"/>
    </source>
</evidence>
<dbReference type="PROSITE" id="PS50157">
    <property type="entry name" value="ZINC_FINGER_C2H2_2"/>
    <property type="match status" value="1"/>
</dbReference>
<accession>A0A2U9R5N5</accession>
<keyword evidence="1" id="KW-0863">Zinc-finger</keyword>
<reference evidence="5 6" key="1">
    <citation type="submission" date="2018-06" db="EMBL/GenBank/DDBJ databases">
        <title>Population genomics shows no distinction between pathogenic Candida krusei and environmental Pichia kudriavzevii: One species, four names.</title>
        <authorList>
            <person name="Douglass A.P."/>
            <person name="Offei B."/>
            <person name="Braun-Galleani S."/>
            <person name="Coughlan A.Y."/>
            <person name="Martos A."/>
            <person name="Ortiz-Merino R.A."/>
            <person name="Byrne K.P."/>
            <person name="Wolfe K.H."/>
        </authorList>
    </citation>
    <scope>NUCLEOTIDE SEQUENCE [LARGE SCALE GENOMIC DNA]</scope>
    <source>
        <strain evidence="5 6">CBS573</strain>
    </source>
</reference>
<organism evidence="5 6">
    <name type="scientific">Pichia kudriavzevii</name>
    <name type="common">Yeast</name>
    <name type="synonym">Issatchenkia orientalis</name>
    <dbReference type="NCBI Taxonomy" id="4909"/>
    <lineage>
        <taxon>Eukaryota</taxon>
        <taxon>Fungi</taxon>
        <taxon>Dikarya</taxon>
        <taxon>Ascomycota</taxon>
        <taxon>Saccharomycotina</taxon>
        <taxon>Pichiomycetes</taxon>
        <taxon>Pichiales</taxon>
        <taxon>Pichiaceae</taxon>
        <taxon>Pichia</taxon>
    </lineage>
</organism>